<name>A0ABR7RQU4_9PROT</name>
<evidence type="ECO:0000313" key="1">
    <source>
        <dbReference type="EMBL" id="MBC9208711.1"/>
    </source>
</evidence>
<accession>A0ABR7RQU4</accession>
<dbReference type="RefSeq" id="WP_187785863.1">
    <property type="nucleotide sequence ID" value="NZ_JACTVA010000037.1"/>
</dbReference>
<evidence type="ECO:0000313" key="2">
    <source>
        <dbReference type="Proteomes" id="UP000626026"/>
    </source>
</evidence>
<organism evidence="1 2">
    <name type="scientific">Teichococcus aerophilus</name>
    <dbReference type="NCBI Taxonomy" id="1224513"/>
    <lineage>
        <taxon>Bacteria</taxon>
        <taxon>Pseudomonadati</taxon>
        <taxon>Pseudomonadota</taxon>
        <taxon>Alphaproteobacteria</taxon>
        <taxon>Acetobacterales</taxon>
        <taxon>Roseomonadaceae</taxon>
        <taxon>Roseomonas</taxon>
    </lineage>
</organism>
<gene>
    <name evidence="1" type="ORF">IBL26_17815</name>
</gene>
<dbReference type="Proteomes" id="UP000626026">
    <property type="component" value="Unassembled WGS sequence"/>
</dbReference>
<dbReference type="EMBL" id="JACTVA010000037">
    <property type="protein sequence ID" value="MBC9208711.1"/>
    <property type="molecule type" value="Genomic_DNA"/>
</dbReference>
<sequence length="71" mass="8018">MLQQQALNPALKRAMPLPFLQTMKARTAQNLNQRSRAGALWLEAEPPKSLKHAITQRSKAGCMSKYQRVTL</sequence>
<keyword evidence="2" id="KW-1185">Reference proteome</keyword>
<proteinExistence type="predicted"/>
<protein>
    <submittedName>
        <fullName evidence="1">Uncharacterized protein</fullName>
    </submittedName>
</protein>
<reference evidence="1 2" key="1">
    <citation type="journal article" date="2013" name="Int. J. Syst. Evol. Microbiol.">
        <title>Roseomonas aerophila sp. nov., isolated from air.</title>
        <authorList>
            <person name="Kim S.J."/>
            <person name="Weon H.Y."/>
            <person name="Ahn J.H."/>
            <person name="Hong S.B."/>
            <person name="Seok S.J."/>
            <person name="Whang K.S."/>
            <person name="Kwon S.W."/>
        </authorList>
    </citation>
    <scope>NUCLEOTIDE SEQUENCE [LARGE SCALE GENOMIC DNA]</scope>
    <source>
        <strain evidence="1 2">NBRC 108923</strain>
    </source>
</reference>
<comment type="caution">
    <text evidence="1">The sequence shown here is derived from an EMBL/GenBank/DDBJ whole genome shotgun (WGS) entry which is preliminary data.</text>
</comment>